<dbReference type="EMBL" id="BPLQ01012004">
    <property type="protein sequence ID" value="GIY61867.1"/>
    <property type="molecule type" value="Genomic_DNA"/>
</dbReference>
<evidence type="ECO:0000313" key="2">
    <source>
        <dbReference type="Proteomes" id="UP001054837"/>
    </source>
</evidence>
<keyword evidence="2" id="KW-1185">Reference proteome</keyword>
<reference evidence="1 2" key="1">
    <citation type="submission" date="2021-06" db="EMBL/GenBank/DDBJ databases">
        <title>Caerostris darwini draft genome.</title>
        <authorList>
            <person name="Kono N."/>
            <person name="Arakawa K."/>
        </authorList>
    </citation>
    <scope>NUCLEOTIDE SEQUENCE [LARGE SCALE GENOMIC DNA]</scope>
</reference>
<comment type="caution">
    <text evidence="1">The sequence shown here is derived from an EMBL/GenBank/DDBJ whole genome shotgun (WGS) entry which is preliminary data.</text>
</comment>
<sequence>MIAVDEMGEKWDLAQRYTFIYNVWARRDRHGAFWEFSGRNKNKMGKDGEENGVSAGKHIIINNNSLHVETCMQNSMVTSSPKTPLFIHSYPCAVKFNQYSFFSVPPFILAPLK</sequence>
<dbReference type="Proteomes" id="UP001054837">
    <property type="component" value="Unassembled WGS sequence"/>
</dbReference>
<gene>
    <name evidence="1" type="ORF">CDAR_563171</name>
</gene>
<organism evidence="1 2">
    <name type="scientific">Caerostris darwini</name>
    <dbReference type="NCBI Taxonomy" id="1538125"/>
    <lineage>
        <taxon>Eukaryota</taxon>
        <taxon>Metazoa</taxon>
        <taxon>Ecdysozoa</taxon>
        <taxon>Arthropoda</taxon>
        <taxon>Chelicerata</taxon>
        <taxon>Arachnida</taxon>
        <taxon>Araneae</taxon>
        <taxon>Araneomorphae</taxon>
        <taxon>Entelegynae</taxon>
        <taxon>Araneoidea</taxon>
        <taxon>Araneidae</taxon>
        <taxon>Caerostris</taxon>
    </lineage>
</organism>
<protein>
    <submittedName>
        <fullName evidence="1">Uncharacterized protein</fullName>
    </submittedName>
</protein>
<dbReference type="AlphaFoldDB" id="A0AAV4UUX1"/>
<proteinExistence type="predicted"/>
<name>A0AAV4UUX1_9ARAC</name>
<evidence type="ECO:0000313" key="1">
    <source>
        <dbReference type="EMBL" id="GIY61867.1"/>
    </source>
</evidence>
<accession>A0AAV4UUX1</accession>